<evidence type="ECO:0008006" key="3">
    <source>
        <dbReference type="Google" id="ProtNLM"/>
    </source>
</evidence>
<proteinExistence type="predicted"/>
<gene>
    <name evidence="1" type="ORF">NZK81_04240</name>
</gene>
<dbReference type="EMBL" id="JANZXA010000002">
    <property type="protein sequence ID" value="MCT2398752.1"/>
    <property type="molecule type" value="Genomic_DNA"/>
</dbReference>
<comment type="caution">
    <text evidence="1">The sequence shown here is derived from an EMBL/GenBank/DDBJ whole genome shotgun (WGS) entry which is preliminary data.</text>
</comment>
<dbReference type="RefSeq" id="WP_260044212.1">
    <property type="nucleotide sequence ID" value="NZ_JANZXA010000002.1"/>
</dbReference>
<accession>A0ABT2I1R9</accession>
<name>A0ABT2I1R9_9SPHN</name>
<sequence length="161" mass="17278">MTAPIKAELRHRMSGRIRVALEHPLPSRDALETLAGTLSAARNVEEVEIRPRSGSLIVRHRGAYEDVSRALARAGLHIEVKEHPAGPADPIEQTLSRLSTADAVLQRVTNGRIDIWSAGFSALVGAGLIQLARGQVAGPALTLFGQAATLVMARPLRRFLG</sequence>
<dbReference type="Proteomes" id="UP001165583">
    <property type="component" value="Unassembled WGS sequence"/>
</dbReference>
<keyword evidence="2" id="KW-1185">Reference proteome</keyword>
<evidence type="ECO:0000313" key="2">
    <source>
        <dbReference type="Proteomes" id="UP001165583"/>
    </source>
</evidence>
<organism evidence="1 2">
    <name type="scientific">Novosphingobium mangrovi</name>
    <name type="common">ex Huang et al. 2023</name>
    <dbReference type="NCBI Taxonomy" id="2976432"/>
    <lineage>
        <taxon>Bacteria</taxon>
        <taxon>Pseudomonadati</taxon>
        <taxon>Pseudomonadota</taxon>
        <taxon>Alphaproteobacteria</taxon>
        <taxon>Sphingomonadales</taxon>
        <taxon>Sphingomonadaceae</taxon>
        <taxon>Novosphingobium</taxon>
    </lineage>
</organism>
<evidence type="ECO:0000313" key="1">
    <source>
        <dbReference type="EMBL" id="MCT2398752.1"/>
    </source>
</evidence>
<protein>
    <recommendedName>
        <fullName evidence="3">HMA domain-containing protein</fullName>
    </recommendedName>
</protein>
<reference evidence="1" key="1">
    <citation type="submission" date="2022-09" db="EMBL/GenBank/DDBJ databases">
        <title>Novosphingobium sp. Nov., a polycyclic aromatic hydrocarbon-degrading bacterium isolated form mangrove sediments in HongKong.</title>
        <authorList>
            <person name="Hu Z."/>
        </authorList>
    </citation>
    <scope>NUCLEOTIDE SEQUENCE</scope>
    <source>
        <strain evidence="1">HK4-1</strain>
    </source>
</reference>